<proteinExistence type="predicted"/>
<keyword evidence="3" id="KW-1185">Reference proteome</keyword>
<evidence type="ECO:0000313" key="3">
    <source>
        <dbReference type="Proteomes" id="UP000612893"/>
    </source>
</evidence>
<accession>A0A934KBQ7</accession>
<evidence type="ECO:0000256" key="1">
    <source>
        <dbReference type="SAM" id="Phobius"/>
    </source>
</evidence>
<feature type="transmembrane region" description="Helical" evidence="1">
    <location>
        <begin position="239"/>
        <end position="261"/>
    </location>
</feature>
<organism evidence="2 3">
    <name type="scientific">Candidatus Nephthysia bennettiae</name>
    <dbReference type="NCBI Taxonomy" id="3127016"/>
    <lineage>
        <taxon>Bacteria</taxon>
        <taxon>Bacillati</taxon>
        <taxon>Candidatus Dormiibacterota</taxon>
        <taxon>Candidatus Dormibacteria</taxon>
        <taxon>Candidatus Dormibacterales</taxon>
        <taxon>Candidatus Dormibacteraceae</taxon>
        <taxon>Candidatus Nephthysia</taxon>
    </lineage>
</organism>
<feature type="transmembrane region" description="Helical" evidence="1">
    <location>
        <begin position="72"/>
        <end position="90"/>
    </location>
</feature>
<feature type="transmembrane region" description="Helical" evidence="1">
    <location>
        <begin position="125"/>
        <end position="153"/>
    </location>
</feature>
<sequence length="384" mass="40277">MSEERSPALVQCPNCGHQVPGGEYCGHCGISLTAGDARDRRHSYAASPSESVYHLGLATTLFPHLAKGRGAMFSWSVVGGVVVLVALVAFNLFAAAAAVAVLLLPVLYLMYLYEARVYADRPWLVLALAFVLPLVLGVAVSALLGTLISGLAFQGERSLLLVLELVVAPLVTLVATVAGPLLLLTRPTFHEVLDAVSFGAVSGLAFSLGATAVAVWPLLTGSVVSEGVPAQWVLLLLRHGILLPLVNMATASLLAAAAWLFGRRRRIRLDDRWLWSPPAIVAVAVVARIAAAAIGLVPRLLVDVLGILVLVSLLFLHLRLVVHNALLEQGLELEIGEPSPCPECHRVVPVMLFCPACGVARAATPKPAGAHRRPAPASGPAGSG</sequence>
<keyword evidence="1" id="KW-0812">Transmembrane</keyword>
<evidence type="ECO:0000313" key="2">
    <source>
        <dbReference type="EMBL" id="MBJ7600301.1"/>
    </source>
</evidence>
<comment type="caution">
    <text evidence="2">The sequence shown here is derived from an EMBL/GenBank/DDBJ whole genome shotgun (WGS) entry which is preliminary data.</text>
</comment>
<dbReference type="EMBL" id="JAEKNR010000198">
    <property type="protein sequence ID" value="MBJ7600301.1"/>
    <property type="molecule type" value="Genomic_DNA"/>
</dbReference>
<keyword evidence="1" id="KW-1133">Transmembrane helix</keyword>
<keyword evidence="1" id="KW-0472">Membrane</keyword>
<dbReference type="Proteomes" id="UP000612893">
    <property type="component" value="Unassembled WGS sequence"/>
</dbReference>
<dbReference type="RefSeq" id="WP_338204073.1">
    <property type="nucleotide sequence ID" value="NZ_JAEKNR010000198.1"/>
</dbReference>
<dbReference type="AlphaFoldDB" id="A0A934KBQ7"/>
<feature type="transmembrane region" description="Helical" evidence="1">
    <location>
        <begin position="159"/>
        <end position="184"/>
    </location>
</feature>
<reference evidence="2" key="1">
    <citation type="submission" date="2020-10" db="EMBL/GenBank/DDBJ databases">
        <title>Ca. Dormibacterota MAGs.</title>
        <authorList>
            <person name="Montgomery K."/>
        </authorList>
    </citation>
    <scope>NUCLEOTIDE SEQUENCE [LARGE SCALE GENOMIC DNA]</scope>
    <source>
        <strain evidence="2">SC8812_S17_10</strain>
    </source>
</reference>
<feature type="transmembrane region" description="Helical" evidence="1">
    <location>
        <begin position="273"/>
        <end position="294"/>
    </location>
</feature>
<protein>
    <submittedName>
        <fullName evidence="2">Zinc ribbon domain-containing protein</fullName>
    </submittedName>
</protein>
<feature type="transmembrane region" description="Helical" evidence="1">
    <location>
        <begin position="196"/>
        <end position="219"/>
    </location>
</feature>
<name>A0A934KBQ7_9BACT</name>
<gene>
    <name evidence="2" type="ORF">JF922_19780</name>
</gene>
<feature type="transmembrane region" description="Helical" evidence="1">
    <location>
        <begin position="96"/>
        <end position="113"/>
    </location>
</feature>
<feature type="transmembrane region" description="Helical" evidence="1">
    <location>
        <begin position="300"/>
        <end position="322"/>
    </location>
</feature>